<proteinExistence type="predicted"/>
<organism evidence="1 2">
    <name type="scientific">Ensete ventricosum</name>
    <name type="common">Abyssinian banana</name>
    <name type="synonym">Musa ensete</name>
    <dbReference type="NCBI Taxonomy" id="4639"/>
    <lineage>
        <taxon>Eukaryota</taxon>
        <taxon>Viridiplantae</taxon>
        <taxon>Streptophyta</taxon>
        <taxon>Embryophyta</taxon>
        <taxon>Tracheophyta</taxon>
        <taxon>Spermatophyta</taxon>
        <taxon>Magnoliopsida</taxon>
        <taxon>Liliopsida</taxon>
        <taxon>Zingiberales</taxon>
        <taxon>Musaceae</taxon>
        <taxon>Ensete</taxon>
    </lineage>
</organism>
<comment type="caution">
    <text evidence="1">The sequence shown here is derived from an EMBL/GenBank/DDBJ whole genome shotgun (WGS) entry which is preliminary data.</text>
</comment>
<sequence length="134" mass="14627">MLGRSQVRALGPSSDDVVGSLSRTHQKFAGKFIESLSIGCRELVGCSSKEWWKFVGSSWKEIESSLRTHQKFAGKFVGSSSTGCREFAGSSPEECWEFNGSSLKEIGSSLGVHQNDAGSSPRDNQTMKIVCWES</sequence>
<protein>
    <submittedName>
        <fullName evidence="1">Uncharacterized protein</fullName>
    </submittedName>
</protein>
<evidence type="ECO:0000313" key="2">
    <source>
        <dbReference type="Proteomes" id="UP000287651"/>
    </source>
</evidence>
<gene>
    <name evidence="1" type="ORF">B296_00017498</name>
</gene>
<dbReference type="EMBL" id="AMZH03013605">
    <property type="protein sequence ID" value="RRT48983.1"/>
    <property type="molecule type" value="Genomic_DNA"/>
</dbReference>
<evidence type="ECO:0000313" key="1">
    <source>
        <dbReference type="EMBL" id="RRT48983.1"/>
    </source>
</evidence>
<name>A0A426YB56_ENSVE</name>
<dbReference type="AlphaFoldDB" id="A0A426YB56"/>
<dbReference type="Proteomes" id="UP000287651">
    <property type="component" value="Unassembled WGS sequence"/>
</dbReference>
<reference evidence="1 2" key="1">
    <citation type="journal article" date="2014" name="Agronomy (Basel)">
        <title>A Draft Genome Sequence for Ensete ventricosum, the Drought-Tolerant Tree Against Hunger.</title>
        <authorList>
            <person name="Harrison J."/>
            <person name="Moore K.A."/>
            <person name="Paszkiewicz K."/>
            <person name="Jones T."/>
            <person name="Grant M."/>
            <person name="Ambacheew D."/>
            <person name="Muzemil S."/>
            <person name="Studholme D.J."/>
        </authorList>
    </citation>
    <scope>NUCLEOTIDE SEQUENCE [LARGE SCALE GENOMIC DNA]</scope>
</reference>
<accession>A0A426YB56</accession>